<dbReference type="AlphaFoldDB" id="A0A151ZGH5"/>
<keyword evidence="3" id="KW-1185">Reference proteome</keyword>
<evidence type="ECO:0000313" key="3">
    <source>
        <dbReference type="Proteomes" id="UP000076078"/>
    </source>
</evidence>
<dbReference type="EMBL" id="LODT01000028">
    <property type="protein sequence ID" value="KYQ93078.1"/>
    <property type="molecule type" value="Genomic_DNA"/>
</dbReference>
<dbReference type="STRING" id="361077.A0A151ZGH5"/>
<gene>
    <name evidence="2" type="ORF">DLAC_05698</name>
</gene>
<name>A0A151ZGH5_TIELA</name>
<sequence>MSQPPQQPYGAYPPQQYGAYPPQQQQQQYGAYPPQQYGAYPPQQYGAYPPQQYGAYPPQQYGAYPPQQYGAYPPQQYAGYPPQQYAGYGQPTTPTPVVPGQPTTPPTTTPLTTTPTVPPTGTPPSTSTATTPVVPGQQQPYGAYPPQQYAGYPPQQYASYGQPTTPPTIPGQPTTPIPGYPTQAYPNYPPQQPNVQQPVLSPSQQSINQLSVTARKSLRDNEEHLKTAMEKIKTALGVEWQIEFDFAVLLEKATDSQKNSCGETFYKDIAGAIAFNISENSTYWKCQWDNGTLQLIFKDFNCNINDIRYFKLSNITPTPGVYSLNARINLKKNKDKIDESIDRIKSSTKNDGWSLDEQSLEEVYPLIDSSKDSIGEYLAEVLNRAANNICDRNKDPMTLEAFIEATPGLKIVLKTNKKQDNYWTINFEKGNLNITGKQWNCNISDVQYYNWEKLL</sequence>
<feature type="compositionally biased region" description="Low complexity" evidence="1">
    <location>
        <begin position="145"/>
        <end position="163"/>
    </location>
</feature>
<comment type="caution">
    <text evidence="2">The sequence shown here is derived from an EMBL/GenBank/DDBJ whole genome shotgun (WGS) entry which is preliminary data.</text>
</comment>
<feature type="compositionally biased region" description="Low complexity" evidence="1">
    <location>
        <begin position="1"/>
        <end position="92"/>
    </location>
</feature>
<accession>A0A151ZGH5</accession>
<organism evidence="2 3">
    <name type="scientific">Tieghemostelium lacteum</name>
    <name type="common">Slime mold</name>
    <name type="synonym">Dictyostelium lacteum</name>
    <dbReference type="NCBI Taxonomy" id="361077"/>
    <lineage>
        <taxon>Eukaryota</taxon>
        <taxon>Amoebozoa</taxon>
        <taxon>Evosea</taxon>
        <taxon>Eumycetozoa</taxon>
        <taxon>Dictyostelia</taxon>
        <taxon>Dictyosteliales</taxon>
        <taxon>Raperosteliaceae</taxon>
        <taxon>Tieghemostelium</taxon>
    </lineage>
</organism>
<evidence type="ECO:0000313" key="2">
    <source>
        <dbReference type="EMBL" id="KYQ93078.1"/>
    </source>
</evidence>
<reference evidence="2 3" key="1">
    <citation type="submission" date="2015-12" db="EMBL/GenBank/DDBJ databases">
        <title>Dictyostelia acquired genes for synthesis and detection of signals that induce cell-type specialization by lateral gene transfer from prokaryotes.</title>
        <authorList>
            <person name="Gloeckner G."/>
            <person name="Schaap P."/>
        </authorList>
    </citation>
    <scope>NUCLEOTIDE SEQUENCE [LARGE SCALE GENOMIC DNA]</scope>
    <source>
        <strain evidence="2 3">TK</strain>
    </source>
</reference>
<protein>
    <submittedName>
        <fullName evidence="2">Uncharacterized protein</fullName>
    </submittedName>
</protein>
<feature type="compositionally biased region" description="Pro residues" evidence="1">
    <location>
        <begin position="164"/>
        <end position="179"/>
    </location>
</feature>
<evidence type="ECO:0000256" key="1">
    <source>
        <dbReference type="SAM" id="MobiDB-lite"/>
    </source>
</evidence>
<feature type="compositionally biased region" description="Pro residues" evidence="1">
    <location>
        <begin position="93"/>
        <end position="108"/>
    </location>
</feature>
<feature type="region of interest" description="Disordered" evidence="1">
    <location>
        <begin position="1"/>
        <end position="133"/>
    </location>
</feature>
<proteinExistence type="predicted"/>
<dbReference type="OrthoDB" id="2364174at2759"/>
<dbReference type="Proteomes" id="UP000076078">
    <property type="component" value="Unassembled WGS sequence"/>
</dbReference>
<feature type="compositionally biased region" description="Low complexity" evidence="1">
    <location>
        <begin position="193"/>
        <end position="205"/>
    </location>
</feature>
<dbReference type="InParanoid" id="A0A151ZGH5"/>
<feature type="region of interest" description="Disordered" evidence="1">
    <location>
        <begin position="145"/>
        <end position="206"/>
    </location>
</feature>
<feature type="compositionally biased region" description="Low complexity" evidence="1">
    <location>
        <begin position="123"/>
        <end position="133"/>
    </location>
</feature>